<reference evidence="2 3" key="1">
    <citation type="submission" date="2020-03" db="EMBL/GenBank/DDBJ databases">
        <title>Roseomonas selenitidurans sp. nov. isolated from urban soil.</title>
        <authorList>
            <person name="Liu H."/>
        </authorList>
    </citation>
    <scope>NUCLEOTIDE SEQUENCE [LARGE SCALE GENOMIC DNA]</scope>
    <source>
        <strain evidence="2 3">BU-1</strain>
    </source>
</reference>
<comment type="caution">
    <text evidence="2">The sequence shown here is derived from an EMBL/GenBank/DDBJ whole genome shotgun (WGS) entry which is preliminary data.</text>
</comment>
<dbReference type="Proteomes" id="UP000787635">
    <property type="component" value="Unassembled WGS sequence"/>
</dbReference>
<evidence type="ECO:0000313" key="3">
    <source>
        <dbReference type="Proteomes" id="UP000787635"/>
    </source>
</evidence>
<feature type="chain" id="PRO_5047190039" evidence="1">
    <location>
        <begin position="22"/>
        <end position="694"/>
    </location>
</feature>
<feature type="signal peptide" evidence="1">
    <location>
        <begin position="1"/>
        <end position="21"/>
    </location>
</feature>
<accession>A0ABX1E1A4</accession>
<dbReference type="EMBL" id="JAAVNE010000007">
    <property type="protein sequence ID" value="NKC30553.1"/>
    <property type="molecule type" value="Genomic_DNA"/>
</dbReference>
<dbReference type="RefSeq" id="WP_168028509.1">
    <property type="nucleotide sequence ID" value="NZ_JAAVNE010000007.1"/>
</dbReference>
<protein>
    <submittedName>
        <fullName evidence="2">Uncharacterized protein</fullName>
    </submittedName>
</protein>
<evidence type="ECO:0000256" key="1">
    <source>
        <dbReference type="SAM" id="SignalP"/>
    </source>
</evidence>
<sequence>MRLTRRGLAAAALLLPGAACAQARGAGGAAGLVTAPTMPCADRPGDIVGLLLEGTGAPGASILGFGQAFRPGDLPRGAALGARLADGTPLRVQADIKTRHADGSARIVLVALAAPPLTEGGTAGVVLTRDGAPPGPAFDAAPILARRSAILHLADQRFDLLAALRHGLAQGAWRRGPLWLEGRVEQPVPLRGVTSLRLVADVALRADGEMRVDLWLRNDGAMQPGGGAVGYAMRLLIDGREALAAEIPRQHQYTGWGRLVATGGPPPFPRHDAAYLAEAGATPRYDLTTGVQARLLNQLAARTATPAWAAPLGARHLAQQMGQSGGRPDIGPMTQSQAAWLQTGDPRAAAYAMGQAEAAGSIPWHVWDTAEGRWLDTQRWPRLWTDPRGGTPPRGLAQPIPGDTGWTLAPSHQPDLNTLPWLLTGRRACLDELLAQSAWCVAGRWPLRRGEAGRPGLAEGVNLVRGNQVRSAAWLMRQVGNAAWAGPDGNPTVAWLRQVEAANWAWLRQQIPAWTRAQGEAHGWIPGEYGEPGMLPPWQQDYFASSAAAAARRGQADARAVLGWMENFLAGRFLAAAEGFPPHDGAAYLLAVNADPEARAPLRSWSAIAAAMREKGISNGEGWRRSQGDYAQLALQSLAALSDVTGSVEARRAYGWLVEAGAPYTAIADYQRNPAFNITPRDRPRRPGLRRGCR</sequence>
<gene>
    <name evidence="2" type="ORF">HEQ75_06735</name>
</gene>
<proteinExistence type="predicted"/>
<organism evidence="2 3">
    <name type="scientific">Falsiroseomonas selenitidurans</name>
    <dbReference type="NCBI Taxonomy" id="2716335"/>
    <lineage>
        <taxon>Bacteria</taxon>
        <taxon>Pseudomonadati</taxon>
        <taxon>Pseudomonadota</taxon>
        <taxon>Alphaproteobacteria</taxon>
        <taxon>Acetobacterales</taxon>
        <taxon>Roseomonadaceae</taxon>
        <taxon>Falsiroseomonas</taxon>
    </lineage>
</organism>
<evidence type="ECO:0000313" key="2">
    <source>
        <dbReference type="EMBL" id="NKC30553.1"/>
    </source>
</evidence>
<keyword evidence="1" id="KW-0732">Signal</keyword>
<name>A0ABX1E1A4_9PROT</name>
<keyword evidence="3" id="KW-1185">Reference proteome</keyword>